<organism evidence="1 2">
    <name type="scientific">Sphingomonas paeninsulae</name>
    <dbReference type="NCBI Taxonomy" id="2319844"/>
    <lineage>
        <taxon>Bacteria</taxon>
        <taxon>Pseudomonadati</taxon>
        <taxon>Pseudomonadota</taxon>
        <taxon>Alphaproteobacteria</taxon>
        <taxon>Sphingomonadales</taxon>
        <taxon>Sphingomonadaceae</taxon>
        <taxon>Sphingomonas</taxon>
    </lineage>
</organism>
<keyword evidence="2" id="KW-1185">Reference proteome</keyword>
<evidence type="ECO:0000313" key="1">
    <source>
        <dbReference type="EMBL" id="AYJ87656.1"/>
    </source>
</evidence>
<reference evidence="1 2" key="1">
    <citation type="submission" date="2018-09" db="EMBL/GenBank/DDBJ databases">
        <title>Sphingomonas peninsula sp. nov., isolated from fildes peninsula, Antarctic soil.</title>
        <authorList>
            <person name="Yingchao G."/>
        </authorList>
    </citation>
    <scope>NUCLEOTIDE SEQUENCE [LARGE SCALE GENOMIC DNA]</scope>
    <source>
        <strain evidence="1 2">YZ-8</strain>
    </source>
</reference>
<dbReference type="AlphaFoldDB" id="A0A494TPB4"/>
<protein>
    <submittedName>
        <fullName evidence="1">Uncharacterized protein</fullName>
    </submittedName>
</protein>
<proteinExistence type="predicted"/>
<evidence type="ECO:0000313" key="2">
    <source>
        <dbReference type="Proteomes" id="UP000276254"/>
    </source>
</evidence>
<dbReference type="EMBL" id="CP032829">
    <property type="protein sequence ID" value="AYJ87656.1"/>
    <property type="molecule type" value="Genomic_DNA"/>
</dbReference>
<dbReference type="Proteomes" id="UP000276254">
    <property type="component" value="Chromosome"/>
</dbReference>
<gene>
    <name evidence="1" type="ORF">D3Y57_19170</name>
</gene>
<dbReference type="KEGG" id="spha:D3Y57_19170"/>
<dbReference type="OrthoDB" id="7181366at2"/>
<name>A0A494TPB4_SPHPE</name>
<sequence length="83" mass="9439">MYGGRGIDVDPRWLASFEAFYADMGDRPDGGYSIDRIDNDKGYYPENCRWADDSTQNRNRRSFTIVRRGKQINAPSASVGKLT</sequence>
<accession>A0A494TPB4</accession>